<sequence length="55" mass="6368">MKTIVCFGDSNTYGYNPSQNGNRYPRNIRWTGLISEKLGSDFYIIEEGLNGHHRF</sequence>
<accession>A0ACB5UF90</accession>
<dbReference type="EMBL" id="BTPU01000009">
    <property type="protein sequence ID" value="GMQ61530.1"/>
    <property type="molecule type" value="Genomic_DNA"/>
</dbReference>
<comment type="caution">
    <text evidence="1">The sequence shown here is derived from an EMBL/GenBank/DDBJ whole genome shotgun (WGS) entry which is preliminary data.</text>
</comment>
<gene>
    <name evidence="1" type="ORF">AN2V17_07590</name>
</gene>
<evidence type="ECO:0000313" key="2">
    <source>
        <dbReference type="Proteomes" id="UP001374599"/>
    </source>
</evidence>
<keyword evidence="2" id="KW-1185">Reference proteome</keyword>
<dbReference type="Proteomes" id="UP001374599">
    <property type="component" value="Unassembled WGS sequence"/>
</dbReference>
<proteinExistence type="predicted"/>
<organism evidence="1 2">
    <name type="scientific">Vallitalea maricola</name>
    <dbReference type="NCBI Taxonomy" id="3074433"/>
    <lineage>
        <taxon>Bacteria</taxon>
        <taxon>Bacillati</taxon>
        <taxon>Bacillota</taxon>
        <taxon>Clostridia</taxon>
        <taxon>Lachnospirales</taxon>
        <taxon>Vallitaleaceae</taxon>
        <taxon>Vallitalea</taxon>
    </lineage>
</organism>
<protein>
    <submittedName>
        <fullName evidence="1">Uncharacterized protein</fullName>
    </submittedName>
</protein>
<evidence type="ECO:0000313" key="1">
    <source>
        <dbReference type="EMBL" id="GMQ61530.1"/>
    </source>
</evidence>
<reference evidence="1" key="1">
    <citation type="submission" date="2023-09" db="EMBL/GenBank/DDBJ databases">
        <title>Vallitalea sediminicola and Vallitalea maricola sp. nov., anaerobic bacteria isolated from marine sediment.</title>
        <authorList>
            <person name="Hirano S."/>
            <person name="Maeda A."/>
            <person name="Terahara T."/>
            <person name="Mori K."/>
            <person name="Hamada M."/>
            <person name="Matsumoto R."/>
            <person name="Kobayashi T."/>
        </authorList>
    </citation>
    <scope>NUCLEOTIDE SEQUENCE</scope>
    <source>
        <strain evidence="1">AN17-2</strain>
    </source>
</reference>
<name>A0ACB5UF90_9FIRM</name>